<evidence type="ECO:0000313" key="1">
    <source>
        <dbReference type="EMBL" id="KAF2091099.1"/>
    </source>
</evidence>
<proteinExistence type="predicted"/>
<protein>
    <submittedName>
        <fullName evidence="1">Uncharacterized protein</fullName>
    </submittedName>
</protein>
<gene>
    <name evidence="1" type="ORF">K490DRAFT_33338</name>
</gene>
<dbReference type="Proteomes" id="UP000799776">
    <property type="component" value="Unassembled WGS sequence"/>
</dbReference>
<sequence>MGILGNSGQKSCLDWNTPGRVRIPAWPLKHSTIYSQFATPSFTYDHRSQNIGHPVRSAIHKL</sequence>
<evidence type="ECO:0000313" key="2">
    <source>
        <dbReference type="Proteomes" id="UP000799776"/>
    </source>
</evidence>
<dbReference type="EMBL" id="ML978712">
    <property type="protein sequence ID" value="KAF2091099.1"/>
    <property type="molecule type" value="Genomic_DNA"/>
</dbReference>
<reference evidence="1" key="1">
    <citation type="journal article" date="2020" name="Stud. Mycol.">
        <title>101 Dothideomycetes genomes: a test case for predicting lifestyles and emergence of pathogens.</title>
        <authorList>
            <person name="Haridas S."/>
            <person name="Albert R."/>
            <person name="Binder M."/>
            <person name="Bloem J."/>
            <person name="Labutti K."/>
            <person name="Salamov A."/>
            <person name="Andreopoulos B."/>
            <person name="Baker S."/>
            <person name="Barry K."/>
            <person name="Bills G."/>
            <person name="Bluhm B."/>
            <person name="Cannon C."/>
            <person name="Castanera R."/>
            <person name="Culley D."/>
            <person name="Daum C."/>
            <person name="Ezra D."/>
            <person name="Gonzalez J."/>
            <person name="Henrissat B."/>
            <person name="Kuo A."/>
            <person name="Liang C."/>
            <person name="Lipzen A."/>
            <person name="Lutzoni F."/>
            <person name="Magnuson J."/>
            <person name="Mondo S."/>
            <person name="Nolan M."/>
            <person name="Ohm R."/>
            <person name="Pangilinan J."/>
            <person name="Park H.-J."/>
            <person name="Ramirez L."/>
            <person name="Alfaro M."/>
            <person name="Sun H."/>
            <person name="Tritt A."/>
            <person name="Yoshinaga Y."/>
            <person name="Zwiers L.-H."/>
            <person name="Turgeon B."/>
            <person name="Goodwin S."/>
            <person name="Spatafora J."/>
            <person name="Crous P."/>
            <person name="Grigoriev I."/>
        </authorList>
    </citation>
    <scope>NUCLEOTIDE SEQUENCE</scope>
    <source>
        <strain evidence="1">CBS 121410</strain>
    </source>
</reference>
<dbReference type="AlphaFoldDB" id="A0A9P4I225"/>
<organism evidence="1 2">
    <name type="scientific">Saccharata proteae CBS 121410</name>
    <dbReference type="NCBI Taxonomy" id="1314787"/>
    <lineage>
        <taxon>Eukaryota</taxon>
        <taxon>Fungi</taxon>
        <taxon>Dikarya</taxon>
        <taxon>Ascomycota</taxon>
        <taxon>Pezizomycotina</taxon>
        <taxon>Dothideomycetes</taxon>
        <taxon>Dothideomycetes incertae sedis</taxon>
        <taxon>Botryosphaeriales</taxon>
        <taxon>Saccharataceae</taxon>
        <taxon>Saccharata</taxon>
    </lineage>
</organism>
<keyword evidence="2" id="KW-1185">Reference proteome</keyword>
<comment type="caution">
    <text evidence="1">The sequence shown here is derived from an EMBL/GenBank/DDBJ whole genome shotgun (WGS) entry which is preliminary data.</text>
</comment>
<dbReference type="OrthoDB" id="3868412at2759"/>
<accession>A0A9P4I225</accession>
<name>A0A9P4I225_9PEZI</name>